<dbReference type="Proteomes" id="UP000663865">
    <property type="component" value="Unassembled WGS sequence"/>
</dbReference>
<evidence type="ECO:0000313" key="3">
    <source>
        <dbReference type="EMBL" id="CAF3783314.1"/>
    </source>
</evidence>
<feature type="domain" description="HAT C-terminal dimerisation" evidence="2">
    <location>
        <begin position="60"/>
        <end position="102"/>
    </location>
</feature>
<protein>
    <recommendedName>
        <fullName evidence="2">HAT C-terminal dimerisation domain-containing protein</fullName>
    </recommendedName>
</protein>
<dbReference type="InterPro" id="IPR012337">
    <property type="entry name" value="RNaseH-like_sf"/>
</dbReference>
<dbReference type="SUPFAM" id="SSF53098">
    <property type="entry name" value="Ribonuclease H-like"/>
    <property type="match status" value="1"/>
</dbReference>
<dbReference type="AlphaFoldDB" id="A0A819AK19"/>
<evidence type="ECO:0000313" key="4">
    <source>
        <dbReference type="Proteomes" id="UP000663865"/>
    </source>
</evidence>
<dbReference type="GO" id="GO:0046983">
    <property type="term" value="F:protein dimerization activity"/>
    <property type="evidence" value="ECO:0007669"/>
    <property type="project" value="InterPro"/>
</dbReference>
<organism evidence="3 4">
    <name type="scientific">Rotaria socialis</name>
    <dbReference type="NCBI Taxonomy" id="392032"/>
    <lineage>
        <taxon>Eukaryota</taxon>
        <taxon>Metazoa</taxon>
        <taxon>Spiralia</taxon>
        <taxon>Gnathifera</taxon>
        <taxon>Rotifera</taxon>
        <taxon>Eurotatoria</taxon>
        <taxon>Bdelloidea</taxon>
        <taxon>Philodinida</taxon>
        <taxon>Philodinidae</taxon>
        <taxon>Rotaria</taxon>
    </lineage>
</organism>
<evidence type="ECO:0000256" key="1">
    <source>
        <dbReference type="SAM" id="MobiDB-lite"/>
    </source>
</evidence>
<sequence>MNEISKINKEQNCQPPKKKSKIQETILQLYEDDSDSERLIDDGNSSGSEDYSFQVPKVDELSRYLLMDIDKTTLSDNPLDFWRKHKTAFPVLSKFARQIHCISG</sequence>
<gene>
    <name evidence="3" type="ORF">KIK155_LOCUS31473</name>
</gene>
<feature type="region of interest" description="Disordered" evidence="1">
    <location>
        <begin position="1"/>
        <end position="21"/>
    </location>
</feature>
<dbReference type="InterPro" id="IPR008906">
    <property type="entry name" value="HATC_C_dom"/>
</dbReference>
<evidence type="ECO:0000259" key="2">
    <source>
        <dbReference type="Pfam" id="PF05699"/>
    </source>
</evidence>
<reference evidence="3" key="1">
    <citation type="submission" date="2021-02" db="EMBL/GenBank/DDBJ databases">
        <authorList>
            <person name="Nowell W R."/>
        </authorList>
    </citation>
    <scope>NUCLEOTIDE SEQUENCE</scope>
</reference>
<proteinExistence type="predicted"/>
<accession>A0A819AK19</accession>
<comment type="caution">
    <text evidence="3">The sequence shown here is derived from an EMBL/GenBank/DDBJ whole genome shotgun (WGS) entry which is preliminary data.</text>
</comment>
<dbReference type="EMBL" id="CAJNYV010005815">
    <property type="protein sequence ID" value="CAF3783314.1"/>
    <property type="molecule type" value="Genomic_DNA"/>
</dbReference>
<dbReference type="Pfam" id="PF05699">
    <property type="entry name" value="Dimer_Tnp_hAT"/>
    <property type="match status" value="1"/>
</dbReference>
<name>A0A819AK19_9BILA</name>